<dbReference type="OrthoDB" id="9803735at2"/>
<dbReference type="PROSITE" id="PS50931">
    <property type="entry name" value="HTH_LYSR"/>
    <property type="match status" value="1"/>
</dbReference>
<accession>R2Q6L9</accession>
<evidence type="ECO:0000259" key="5">
    <source>
        <dbReference type="PROSITE" id="PS50931"/>
    </source>
</evidence>
<dbReference type="PRINTS" id="PR00039">
    <property type="entry name" value="HTHLYSR"/>
</dbReference>
<evidence type="ECO:0000313" key="6">
    <source>
        <dbReference type="EMBL" id="EOH90893.1"/>
    </source>
</evidence>
<dbReference type="PANTHER" id="PTHR30419">
    <property type="entry name" value="HTH-TYPE TRANSCRIPTIONAL REGULATOR YBHD"/>
    <property type="match status" value="1"/>
</dbReference>
<dbReference type="InterPro" id="IPR036390">
    <property type="entry name" value="WH_DNA-bd_sf"/>
</dbReference>
<evidence type="ECO:0000256" key="1">
    <source>
        <dbReference type="ARBA" id="ARBA00009437"/>
    </source>
</evidence>
<dbReference type="InterPro" id="IPR050950">
    <property type="entry name" value="HTH-type_LysR_regulators"/>
</dbReference>
<dbReference type="SUPFAM" id="SSF46785">
    <property type="entry name" value="Winged helix' DNA-binding domain"/>
    <property type="match status" value="1"/>
</dbReference>
<dbReference type="InterPro" id="IPR036388">
    <property type="entry name" value="WH-like_DNA-bd_sf"/>
</dbReference>
<dbReference type="FunFam" id="1.10.10.10:FF:000001">
    <property type="entry name" value="LysR family transcriptional regulator"/>
    <property type="match status" value="1"/>
</dbReference>
<dbReference type="GO" id="GO:0005829">
    <property type="term" value="C:cytosol"/>
    <property type="evidence" value="ECO:0007669"/>
    <property type="project" value="TreeGrafter"/>
</dbReference>
<dbReference type="InterPro" id="IPR005119">
    <property type="entry name" value="LysR_subst-bd"/>
</dbReference>
<dbReference type="EMBL" id="AJAQ01000035">
    <property type="protein sequence ID" value="EOH90893.1"/>
    <property type="molecule type" value="Genomic_DNA"/>
</dbReference>
<evidence type="ECO:0000256" key="4">
    <source>
        <dbReference type="ARBA" id="ARBA00023163"/>
    </source>
</evidence>
<dbReference type="Pfam" id="PF03466">
    <property type="entry name" value="LysR_substrate"/>
    <property type="match status" value="1"/>
</dbReference>
<dbReference type="Gene3D" id="3.40.190.290">
    <property type="match status" value="1"/>
</dbReference>
<dbReference type="Pfam" id="PF00126">
    <property type="entry name" value="HTH_1"/>
    <property type="match status" value="1"/>
</dbReference>
<dbReference type="HOGENOM" id="CLU_039613_6_2_9"/>
<evidence type="ECO:0000256" key="2">
    <source>
        <dbReference type="ARBA" id="ARBA00023015"/>
    </source>
</evidence>
<dbReference type="InterPro" id="IPR000847">
    <property type="entry name" value="LysR_HTH_N"/>
</dbReference>
<dbReference type="PANTHER" id="PTHR30419:SF28">
    <property type="entry name" value="HTH-TYPE TRANSCRIPTIONAL REGULATOR BSDA"/>
    <property type="match status" value="1"/>
</dbReference>
<organism evidence="6 7">
    <name type="scientific">Enterococcus pallens ATCC BAA-351</name>
    <dbReference type="NCBI Taxonomy" id="1158607"/>
    <lineage>
        <taxon>Bacteria</taxon>
        <taxon>Bacillati</taxon>
        <taxon>Bacillota</taxon>
        <taxon>Bacilli</taxon>
        <taxon>Lactobacillales</taxon>
        <taxon>Enterococcaceae</taxon>
        <taxon>Enterococcus</taxon>
    </lineage>
</organism>
<dbReference type="Proteomes" id="UP000013782">
    <property type="component" value="Unassembled WGS sequence"/>
</dbReference>
<comment type="similarity">
    <text evidence="1">Belongs to the LysR transcriptional regulatory family.</text>
</comment>
<reference evidence="6 7" key="1">
    <citation type="submission" date="2013-02" db="EMBL/GenBank/DDBJ databases">
        <title>The Genome Sequence of Enterococcus pallens BAA-351.</title>
        <authorList>
            <consortium name="The Broad Institute Genome Sequencing Platform"/>
            <consortium name="The Broad Institute Genome Sequencing Center for Infectious Disease"/>
            <person name="Earl A.M."/>
            <person name="Gilmore M.S."/>
            <person name="Lebreton F."/>
            <person name="Walker B."/>
            <person name="Young S.K."/>
            <person name="Zeng Q."/>
            <person name="Gargeya S."/>
            <person name="Fitzgerald M."/>
            <person name="Haas B."/>
            <person name="Abouelleil A."/>
            <person name="Alvarado L."/>
            <person name="Arachchi H.M."/>
            <person name="Berlin A.M."/>
            <person name="Chapman S.B."/>
            <person name="Dewar J."/>
            <person name="Goldberg J."/>
            <person name="Griggs A."/>
            <person name="Gujja S."/>
            <person name="Hansen M."/>
            <person name="Howarth C."/>
            <person name="Imamovic A."/>
            <person name="Larimer J."/>
            <person name="McCowan C."/>
            <person name="Murphy C."/>
            <person name="Neiman D."/>
            <person name="Pearson M."/>
            <person name="Priest M."/>
            <person name="Roberts A."/>
            <person name="Saif S."/>
            <person name="Shea T."/>
            <person name="Sisk P."/>
            <person name="Sykes S."/>
            <person name="Wortman J."/>
            <person name="Nusbaum C."/>
            <person name="Birren B."/>
        </authorList>
    </citation>
    <scope>NUCLEOTIDE SEQUENCE [LARGE SCALE GENOMIC DNA]</scope>
    <source>
        <strain evidence="6 7">ATCC BAA-351</strain>
    </source>
</reference>
<gene>
    <name evidence="6" type="ORF">UAU_03432</name>
</gene>
<dbReference type="eggNOG" id="COG0583">
    <property type="taxonomic scope" value="Bacteria"/>
</dbReference>
<keyword evidence="2" id="KW-0805">Transcription regulation</keyword>
<name>R2Q6L9_9ENTE</name>
<dbReference type="SUPFAM" id="SSF53850">
    <property type="entry name" value="Periplasmic binding protein-like II"/>
    <property type="match status" value="1"/>
</dbReference>
<proteinExistence type="inferred from homology"/>
<dbReference type="AlphaFoldDB" id="R2Q6L9"/>
<keyword evidence="3" id="KW-0238">DNA-binding</keyword>
<dbReference type="GO" id="GO:0003677">
    <property type="term" value="F:DNA binding"/>
    <property type="evidence" value="ECO:0007669"/>
    <property type="project" value="UniProtKB-KW"/>
</dbReference>
<sequence>MNIQQLHYFLHLAETQNMQQTAEDLFVSQPALSKAITNLEKELEVKLFDRIGRRLQLNKYGELFQKRAYRSLNELEVGKEEIYALTNALSGRIDLGFVYSLGPIFIPNLLAEYSKISHVKIRGNQTNTINLLSQLQDGKFDVVFFTGNESYPDMGQFPDLEIIPFHTQPVIFVVGMEHPLSSKQSYTIEELMPYDFITFQKPSTLRPLIDTYFASKNLTPKMTYEVLDDLTLLSFASKNLGIGIFPKSSILNNFGIKEIRVNEPFLSQTIYLAQNPLRYKSPAVKRFIEYVTSQKATLLKQV</sequence>
<protein>
    <recommendedName>
        <fullName evidence="5">HTH lysR-type domain-containing protein</fullName>
    </recommendedName>
</protein>
<dbReference type="PATRIC" id="fig|1158607.3.peg.3424"/>
<keyword evidence="4" id="KW-0804">Transcription</keyword>
<dbReference type="RefSeq" id="WP_010758409.1">
    <property type="nucleotide sequence ID" value="NZ_ASWD01000004.1"/>
</dbReference>
<dbReference type="Gene3D" id="1.10.10.10">
    <property type="entry name" value="Winged helix-like DNA-binding domain superfamily/Winged helix DNA-binding domain"/>
    <property type="match status" value="1"/>
</dbReference>
<evidence type="ECO:0000256" key="3">
    <source>
        <dbReference type="ARBA" id="ARBA00023125"/>
    </source>
</evidence>
<feature type="domain" description="HTH lysR-type" evidence="5">
    <location>
        <begin position="1"/>
        <end position="58"/>
    </location>
</feature>
<comment type="caution">
    <text evidence="6">The sequence shown here is derived from an EMBL/GenBank/DDBJ whole genome shotgun (WGS) entry which is preliminary data.</text>
</comment>
<keyword evidence="7" id="KW-1185">Reference proteome</keyword>
<dbReference type="GO" id="GO:0003700">
    <property type="term" value="F:DNA-binding transcription factor activity"/>
    <property type="evidence" value="ECO:0007669"/>
    <property type="project" value="InterPro"/>
</dbReference>
<evidence type="ECO:0000313" key="7">
    <source>
        <dbReference type="Proteomes" id="UP000013782"/>
    </source>
</evidence>
<dbReference type="STRING" id="160454.RV10_GL002425"/>